<dbReference type="GO" id="GO:0046872">
    <property type="term" value="F:metal ion binding"/>
    <property type="evidence" value="ECO:0007669"/>
    <property type="project" value="UniProtKB-KW"/>
</dbReference>
<dbReference type="InterPro" id="IPR044304">
    <property type="entry name" value="NUBPL-like"/>
</dbReference>
<dbReference type="PANTHER" id="PTHR42961">
    <property type="entry name" value="IRON-SULFUR PROTEIN NUBPL"/>
    <property type="match status" value="1"/>
</dbReference>
<keyword evidence="3 6" id="KW-0067">ATP-binding</keyword>
<dbReference type="InterPro" id="IPR000808">
    <property type="entry name" value="Mrp-like_CS"/>
</dbReference>
<dbReference type="GO" id="GO:0140663">
    <property type="term" value="F:ATP-dependent FeS chaperone activity"/>
    <property type="evidence" value="ECO:0007669"/>
    <property type="project" value="InterPro"/>
</dbReference>
<protein>
    <submittedName>
        <fullName evidence="6">MRP family ATP-binding protein</fullName>
    </submittedName>
</protein>
<dbReference type="SUPFAM" id="SSF52540">
    <property type="entry name" value="P-loop containing nucleoside triphosphate hydrolases"/>
    <property type="match status" value="1"/>
</dbReference>
<dbReference type="GO" id="GO:0016226">
    <property type="term" value="P:iron-sulfur cluster assembly"/>
    <property type="evidence" value="ECO:0007669"/>
    <property type="project" value="InterPro"/>
</dbReference>
<dbReference type="AlphaFoldDB" id="A0A7V0LU20"/>
<evidence type="ECO:0000256" key="3">
    <source>
        <dbReference type="ARBA" id="ARBA00022840"/>
    </source>
</evidence>
<dbReference type="HAMAP" id="MF_02040">
    <property type="entry name" value="Mrp_NBP35"/>
    <property type="match status" value="1"/>
</dbReference>
<proteinExistence type="inferred from homology"/>
<evidence type="ECO:0000256" key="4">
    <source>
        <dbReference type="ARBA" id="ARBA00023004"/>
    </source>
</evidence>
<gene>
    <name evidence="6" type="ORF">ENH14_02310</name>
</gene>
<dbReference type="InterPro" id="IPR019591">
    <property type="entry name" value="Mrp/NBP35_ATP-bd"/>
</dbReference>
<keyword evidence="1" id="KW-0479">Metal-binding</keyword>
<dbReference type="InterPro" id="IPR027417">
    <property type="entry name" value="P-loop_NTPase"/>
</dbReference>
<dbReference type="FunFam" id="3.40.50.300:FF:001119">
    <property type="entry name" value="Iron-sulfur cluster carrier protein"/>
    <property type="match status" value="1"/>
</dbReference>
<name>A0A7V0LU20_UNCW3</name>
<dbReference type="CDD" id="cd02037">
    <property type="entry name" value="Mrp_NBP35"/>
    <property type="match status" value="1"/>
</dbReference>
<dbReference type="Gene3D" id="3.40.50.300">
    <property type="entry name" value="P-loop containing nucleotide triphosphate hydrolases"/>
    <property type="match status" value="1"/>
</dbReference>
<dbReference type="PROSITE" id="PS01215">
    <property type="entry name" value="MRP"/>
    <property type="match status" value="1"/>
</dbReference>
<evidence type="ECO:0000256" key="2">
    <source>
        <dbReference type="ARBA" id="ARBA00022741"/>
    </source>
</evidence>
<dbReference type="EMBL" id="DRDR01000097">
    <property type="protein sequence ID" value="HDL60268.1"/>
    <property type="molecule type" value="Genomic_DNA"/>
</dbReference>
<evidence type="ECO:0000256" key="5">
    <source>
        <dbReference type="ARBA" id="ARBA00023014"/>
    </source>
</evidence>
<keyword evidence="2" id="KW-0547">Nucleotide-binding</keyword>
<feature type="non-terminal residue" evidence="6">
    <location>
        <position position="1"/>
    </location>
</feature>
<dbReference type="PANTHER" id="PTHR42961:SF2">
    <property type="entry name" value="IRON-SULFUR PROTEIN NUBPL"/>
    <property type="match status" value="1"/>
</dbReference>
<evidence type="ECO:0000256" key="1">
    <source>
        <dbReference type="ARBA" id="ARBA00022723"/>
    </source>
</evidence>
<reference evidence="6" key="1">
    <citation type="journal article" date="2020" name="mSystems">
        <title>Genome- and Community-Level Interaction Insights into Carbon Utilization and Element Cycling Functions of Hydrothermarchaeota in Hydrothermal Sediment.</title>
        <authorList>
            <person name="Zhou Z."/>
            <person name="Liu Y."/>
            <person name="Xu W."/>
            <person name="Pan J."/>
            <person name="Luo Z.H."/>
            <person name="Li M."/>
        </authorList>
    </citation>
    <scope>NUCLEOTIDE SEQUENCE [LARGE SCALE GENOMIC DNA]</scope>
    <source>
        <strain evidence="6">HyVt-28</strain>
    </source>
</reference>
<sequence length="304" mass="33208">STEKELENFEKEIRERLKTIEEIKDIVIQKEMKKIEPPKLKREPKRGAGKRKVEGVKHVIAVASGKGGVGKSTVAANLALALESLGYKVGLFDGDIYGPSIAKMFGIEGLAPRVENEKMIPIERFGIKILSMGLLLDEQTPVIWRGPLVHKAYEQFFFDANWQGLDFLIVDFPPGTGDAQISASQLVDMSGGIAVTTPQDVSLADVRRAINMFIKMGIKILGVVENMSFFICPNCGHKTYIFGEGGAKKLELEMGVPVIGEIPVDPDVSTSGDLGMPVLLSRPDSPATQAFKNIAEEIIKKLEA</sequence>
<dbReference type="GO" id="GO:0051539">
    <property type="term" value="F:4 iron, 4 sulfur cluster binding"/>
    <property type="evidence" value="ECO:0007669"/>
    <property type="project" value="TreeGrafter"/>
</dbReference>
<comment type="caution">
    <text evidence="6">The sequence shown here is derived from an EMBL/GenBank/DDBJ whole genome shotgun (WGS) entry which is preliminary data.</text>
</comment>
<keyword evidence="5" id="KW-0411">Iron-sulfur</keyword>
<keyword evidence="4" id="KW-0408">Iron</keyword>
<evidence type="ECO:0000313" key="6">
    <source>
        <dbReference type="EMBL" id="HDL60268.1"/>
    </source>
</evidence>
<accession>A0A7V0LU20</accession>
<dbReference type="Pfam" id="PF10609">
    <property type="entry name" value="ParA"/>
    <property type="match status" value="1"/>
</dbReference>
<organism evidence="6">
    <name type="scientific">candidate division WOR-3 bacterium</name>
    <dbReference type="NCBI Taxonomy" id="2052148"/>
    <lineage>
        <taxon>Bacteria</taxon>
        <taxon>Bacteria division WOR-3</taxon>
    </lineage>
</organism>
<dbReference type="InterPro" id="IPR033756">
    <property type="entry name" value="YlxH/NBP35"/>
</dbReference>
<dbReference type="GO" id="GO:0005524">
    <property type="term" value="F:ATP binding"/>
    <property type="evidence" value="ECO:0007669"/>
    <property type="project" value="UniProtKB-KW"/>
</dbReference>
<dbReference type="Proteomes" id="UP000886381">
    <property type="component" value="Unassembled WGS sequence"/>
</dbReference>